<feature type="compositionally biased region" description="Acidic residues" evidence="1">
    <location>
        <begin position="31"/>
        <end position="51"/>
    </location>
</feature>
<evidence type="ECO:0000313" key="3">
    <source>
        <dbReference type="Proteomes" id="UP000032180"/>
    </source>
</evidence>
<dbReference type="HOGENOM" id="CLU_2227027_0_0_1"/>
<dbReference type="AlphaFoldDB" id="A0A0D9WXC0"/>
<name>A0A0D9WXC0_9ORYZ</name>
<dbReference type="Gramene" id="LPERR07G07750.1">
    <property type="protein sequence ID" value="LPERR07G07750.1"/>
    <property type="gene ID" value="LPERR07G07750"/>
</dbReference>
<evidence type="ECO:0000256" key="1">
    <source>
        <dbReference type="SAM" id="MobiDB-lite"/>
    </source>
</evidence>
<reference evidence="2" key="3">
    <citation type="submission" date="2015-04" db="UniProtKB">
        <authorList>
            <consortium name="EnsemblPlants"/>
        </authorList>
    </citation>
    <scope>IDENTIFICATION</scope>
</reference>
<sequence>MVMRDRMQRRGMWYHRNTGYLVEDDSDIVLDSEDSGNGLDEEYDFIPDSDDEDRRQQFCSEDDEFVPETELQTGFAVEDESILEIDDEEQDVEVVEEKCSAQIGEE</sequence>
<feature type="region of interest" description="Disordered" evidence="1">
    <location>
        <begin position="31"/>
        <end position="54"/>
    </location>
</feature>
<protein>
    <submittedName>
        <fullName evidence="2">Uncharacterized protein</fullName>
    </submittedName>
</protein>
<evidence type="ECO:0000313" key="2">
    <source>
        <dbReference type="EnsemblPlants" id="LPERR07G07750.1"/>
    </source>
</evidence>
<accession>A0A0D9WXC0</accession>
<keyword evidence="3" id="KW-1185">Reference proteome</keyword>
<reference evidence="2 3" key="1">
    <citation type="submission" date="2012-08" db="EMBL/GenBank/DDBJ databases">
        <title>Oryza genome evolution.</title>
        <authorList>
            <person name="Wing R.A."/>
        </authorList>
    </citation>
    <scope>NUCLEOTIDE SEQUENCE</scope>
</reference>
<reference evidence="3" key="2">
    <citation type="submission" date="2013-12" db="EMBL/GenBank/DDBJ databases">
        <authorList>
            <person name="Yu Y."/>
            <person name="Lee S."/>
            <person name="de Baynast K."/>
            <person name="Wissotski M."/>
            <person name="Liu L."/>
            <person name="Talag J."/>
            <person name="Goicoechea J."/>
            <person name="Angelova A."/>
            <person name="Jetty R."/>
            <person name="Kudrna D."/>
            <person name="Golser W."/>
            <person name="Rivera L."/>
            <person name="Zhang J."/>
            <person name="Wing R."/>
        </authorList>
    </citation>
    <scope>NUCLEOTIDE SEQUENCE</scope>
</reference>
<proteinExistence type="predicted"/>
<organism evidence="2 3">
    <name type="scientific">Leersia perrieri</name>
    <dbReference type="NCBI Taxonomy" id="77586"/>
    <lineage>
        <taxon>Eukaryota</taxon>
        <taxon>Viridiplantae</taxon>
        <taxon>Streptophyta</taxon>
        <taxon>Embryophyta</taxon>
        <taxon>Tracheophyta</taxon>
        <taxon>Spermatophyta</taxon>
        <taxon>Magnoliopsida</taxon>
        <taxon>Liliopsida</taxon>
        <taxon>Poales</taxon>
        <taxon>Poaceae</taxon>
        <taxon>BOP clade</taxon>
        <taxon>Oryzoideae</taxon>
        <taxon>Oryzeae</taxon>
        <taxon>Oryzinae</taxon>
        <taxon>Leersia</taxon>
    </lineage>
</organism>
<dbReference type="Proteomes" id="UP000032180">
    <property type="component" value="Chromosome 7"/>
</dbReference>
<dbReference type="EnsemblPlants" id="LPERR07G07750.1">
    <property type="protein sequence ID" value="LPERR07G07750.1"/>
    <property type="gene ID" value="LPERR07G07750"/>
</dbReference>